<comment type="subcellular location">
    <subcellularLocation>
        <location evidence="2">Endoplasmic reticulum membrane</location>
        <topology evidence="2">Peripheral membrane protein</topology>
    </subcellularLocation>
    <subcellularLocation>
        <location evidence="1">Golgi apparatus membrane</location>
        <topology evidence="1">Peripheral membrane protein</topology>
    </subcellularLocation>
</comment>
<evidence type="ECO:0000313" key="18">
    <source>
        <dbReference type="EMBL" id="CAG9332506.1"/>
    </source>
</evidence>
<feature type="binding site" evidence="14">
    <location>
        <position position="35"/>
    </location>
    <ligand>
        <name>GTP</name>
        <dbReference type="ChEBI" id="CHEBI:37565"/>
    </ligand>
</feature>
<dbReference type="AlphaFoldDB" id="A0AAU9K0D6"/>
<evidence type="ECO:0000313" key="19">
    <source>
        <dbReference type="Proteomes" id="UP001162131"/>
    </source>
</evidence>
<evidence type="ECO:0000256" key="6">
    <source>
        <dbReference type="ARBA" id="ARBA00022801"/>
    </source>
</evidence>
<keyword evidence="5 14" id="KW-0547">Nucleotide-binding</keyword>
<dbReference type="PRINTS" id="PR00328">
    <property type="entry name" value="SAR1GTPBP"/>
</dbReference>
<dbReference type="PROSITE" id="PS51419">
    <property type="entry name" value="RAB"/>
    <property type="match status" value="1"/>
</dbReference>
<keyword evidence="6" id="KW-0378">Hydrolase</keyword>
<feature type="binding site" evidence="16">
    <location>
        <position position="51"/>
    </location>
    <ligand>
        <name>Mg(2+)</name>
        <dbReference type="ChEBI" id="CHEBI:18420"/>
    </ligand>
</feature>
<dbReference type="GO" id="GO:0005789">
    <property type="term" value="C:endoplasmic reticulum membrane"/>
    <property type="evidence" value="ECO:0007669"/>
    <property type="project" value="UniProtKB-SubCell"/>
</dbReference>
<keyword evidence="10 17" id="KW-0333">Golgi apparatus</keyword>
<feature type="binding site" evidence="13">
    <location>
        <position position="29"/>
    </location>
    <ligand>
        <name>Mg(2+)</name>
        <dbReference type="ChEBI" id="CHEBI:18420"/>
    </ligand>
</feature>
<dbReference type="PANTHER" id="PTHR45684">
    <property type="entry name" value="RE74312P"/>
    <property type="match status" value="1"/>
</dbReference>
<organism evidence="18 19">
    <name type="scientific">Blepharisma stoltei</name>
    <dbReference type="NCBI Taxonomy" id="1481888"/>
    <lineage>
        <taxon>Eukaryota</taxon>
        <taxon>Sar</taxon>
        <taxon>Alveolata</taxon>
        <taxon>Ciliophora</taxon>
        <taxon>Postciliodesmatophora</taxon>
        <taxon>Heterotrichea</taxon>
        <taxon>Heterotrichida</taxon>
        <taxon>Blepharismidae</taxon>
        <taxon>Blepharisma</taxon>
    </lineage>
</organism>
<dbReference type="FunFam" id="3.40.50.300:FF:000161">
    <property type="entry name" value="Small COPII coat GTPase"/>
    <property type="match status" value="1"/>
</dbReference>
<dbReference type="PROSITE" id="PS51422">
    <property type="entry name" value="SAR1"/>
    <property type="match status" value="1"/>
</dbReference>
<reference evidence="18" key="1">
    <citation type="submission" date="2021-09" db="EMBL/GenBank/DDBJ databases">
        <authorList>
            <consortium name="AG Swart"/>
            <person name="Singh M."/>
            <person name="Singh A."/>
            <person name="Seah K."/>
            <person name="Emmerich C."/>
        </authorList>
    </citation>
    <scope>NUCLEOTIDE SEQUENCE</scope>
    <source>
        <strain evidence="18">ATCC30299</strain>
    </source>
</reference>
<keyword evidence="7 17" id="KW-0256">Endoplasmic reticulum</keyword>
<keyword evidence="13" id="KW-0460">Magnesium</keyword>
<dbReference type="PROSITE" id="PS51417">
    <property type="entry name" value="ARF"/>
    <property type="match status" value="1"/>
</dbReference>
<keyword evidence="11 15" id="KW-0342">GTP-binding</keyword>
<feature type="binding site" evidence="14">
    <location>
        <position position="32"/>
    </location>
    <ligand>
        <name>GTP</name>
        <dbReference type="ChEBI" id="CHEBI:37565"/>
    </ligand>
</feature>
<keyword evidence="12" id="KW-0472">Membrane</keyword>
<comment type="caution">
    <text evidence="18">The sequence shown here is derived from an EMBL/GenBank/DDBJ whole genome shotgun (WGS) entry which is preliminary data.</text>
</comment>
<evidence type="ECO:0000256" key="8">
    <source>
        <dbReference type="ARBA" id="ARBA00022892"/>
    </source>
</evidence>
<dbReference type="EMBL" id="CAJZBQ010000054">
    <property type="protein sequence ID" value="CAG9332506.1"/>
    <property type="molecule type" value="Genomic_DNA"/>
</dbReference>
<dbReference type="SUPFAM" id="SSF52540">
    <property type="entry name" value="P-loop containing nucleoside triphosphate hydrolases"/>
    <property type="match status" value="1"/>
</dbReference>
<feature type="binding site" evidence="14">
    <location>
        <position position="30"/>
    </location>
    <ligand>
        <name>GTP</name>
        <dbReference type="ChEBI" id="CHEBI:37565"/>
    </ligand>
</feature>
<dbReference type="Proteomes" id="UP001162131">
    <property type="component" value="Unassembled WGS sequence"/>
</dbReference>
<evidence type="ECO:0000256" key="4">
    <source>
        <dbReference type="ARBA" id="ARBA00022448"/>
    </source>
</evidence>
<feature type="binding site" evidence="14">
    <location>
        <position position="174"/>
    </location>
    <ligand>
        <name>GTP</name>
        <dbReference type="ChEBI" id="CHEBI:37565"/>
    </ligand>
</feature>
<feature type="binding site" evidence="15">
    <location>
        <begin position="27"/>
        <end position="34"/>
    </location>
    <ligand>
        <name>GTP</name>
        <dbReference type="ChEBI" id="CHEBI:37565"/>
    </ligand>
</feature>
<dbReference type="GO" id="GO:0016192">
    <property type="term" value="P:vesicle-mediated transport"/>
    <property type="evidence" value="ECO:0007669"/>
    <property type="project" value="UniProtKB-KW"/>
</dbReference>
<dbReference type="SMART" id="SM00178">
    <property type="entry name" value="SAR"/>
    <property type="match status" value="1"/>
</dbReference>
<keyword evidence="4 17" id="KW-0813">Transport</keyword>
<keyword evidence="8 17" id="KW-0931">ER-Golgi transport</keyword>
<evidence type="ECO:0000256" key="9">
    <source>
        <dbReference type="ARBA" id="ARBA00022927"/>
    </source>
</evidence>
<dbReference type="GO" id="GO:0006886">
    <property type="term" value="P:intracellular protein transport"/>
    <property type="evidence" value="ECO:0007669"/>
    <property type="project" value="InterPro"/>
</dbReference>
<evidence type="ECO:0000256" key="15">
    <source>
        <dbReference type="PIRSR" id="PIRSR606689-1"/>
    </source>
</evidence>
<dbReference type="CDD" id="cd00879">
    <property type="entry name" value="Sar1"/>
    <property type="match status" value="1"/>
</dbReference>
<evidence type="ECO:0000256" key="13">
    <source>
        <dbReference type="PIRSR" id="PIRSR606687-1"/>
    </source>
</evidence>
<evidence type="ECO:0000256" key="2">
    <source>
        <dbReference type="ARBA" id="ARBA00004406"/>
    </source>
</evidence>
<dbReference type="GO" id="GO:0005525">
    <property type="term" value="F:GTP binding"/>
    <property type="evidence" value="ECO:0007669"/>
    <property type="project" value="UniProtKB-KW"/>
</dbReference>
<dbReference type="InterPro" id="IPR005225">
    <property type="entry name" value="Small_GTP-bd"/>
</dbReference>
<evidence type="ECO:0000256" key="17">
    <source>
        <dbReference type="RuleBase" id="RU003926"/>
    </source>
</evidence>
<evidence type="ECO:0000256" key="11">
    <source>
        <dbReference type="ARBA" id="ARBA00023134"/>
    </source>
</evidence>
<evidence type="ECO:0000256" key="14">
    <source>
        <dbReference type="PIRSR" id="PIRSR606687-2"/>
    </source>
</evidence>
<feature type="binding site" evidence="15">
    <location>
        <begin position="129"/>
        <end position="132"/>
    </location>
    <ligand>
        <name>GTP</name>
        <dbReference type="ChEBI" id="CHEBI:37565"/>
    </ligand>
</feature>
<dbReference type="InterPro" id="IPR006689">
    <property type="entry name" value="Small_GTPase_ARF/SAR"/>
</dbReference>
<evidence type="ECO:0000256" key="5">
    <source>
        <dbReference type="ARBA" id="ARBA00022741"/>
    </source>
</evidence>
<evidence type="ECO:0000256" key="10">
    <source>
        <dbReference type="ARBA" id="ARBA00023034"/>
    </source>
</evidence>
<feature type="binding site" evidence="15">
    <location>
        <position position="73"/>
    </location>
    <ligand>
        <name>GTP</name>
        <dbReference type="ChEBI" id="CHEBI:37565"/>
    </ligand>
</feature>
<accession>A0AAU9K0D6</accession>
<feature type="binding site" evidence="14">
    <location>
        <position position="132"/>
    </location>
    <ligand>
        <name>GTP</name>
        <dbReference type="ChEBI" id="CHEBI:37565"/>
    </ligand>
</feature>
<keyword evidence="13" id="KW-0479">Metal-binding</keyword>
<protein>
    <recommendedName>
        <fullName evidence="20">GTP-binding protein sar1</fullName>
    </recommendedName>
</protein>
<evidence type="ECO:0000256" key="3">
    <source>
        <dbReference type="ARBA" id="ARBA00007507"/>
    </source>
</evidence>
<evidence type="ECO:0008006" key="20">
    <source>
        <dbReference type="Google" id="ProtNLM"/>
    </source>
</evidence>
<dbReference type="GO" id="GO:0003924">
    <property type="term" value="F:GTPase activity"/>
    <property type="evidence" value="ECO:0007669"/>
    <property type="project" value="InterPro"/>
</dbReference>
<proteinExistence type="inferred from homology"/>
<dbReference type="SMART" id="SM00177">
    <property type="entry name" value="ARF"/>
    <property type="match status" value="1"/>
</dbReference>
<sequence length="192" mass="22003">MFLVNWFYGALGYLGLYQKNAKLVFLGLDNAGKSTLLQMLKDDKMAQLEPTTHPQSEELVMGSIRFRTFDLGGHEIARKIWKDYLGSVDGIVFMVDSSDRERFDLSRNELNELMSMEELQNVPFIILGNKIDLDDAASEEELRNALGLETYGYYGKDLKSQTGVRPIELFMCSVARRMGYAEGFRWLSQFLK</sequence>
<comment type="similarity">
    <text evidence="3 17">Belongs to the small GTPase superfamily. SAR1 family.</text>
</comment>
<evidence type="ECO:0000256" key="12">
    <source>
        <dbReference type="ARBA" id="ARBA00023136"/>
    </source>
</evidence>
<keyword evidence="19" id="KW-1185">Reference proteome</keyword>
<gene>
    <name evidence="18" type="ORF">BSTOLATCC_MIC55952</name>
</gene>
<dbReference type="InterPro" id="IPR027417">
    <property type="entry name" value="P-loop_NTPase"/>
</dbReference>
<dbReference type="Pfam" id="PF00025">
    <property type="entry name" value="Arf"/>
    <property type="match status" value="1"/>
</dbReference>
<dbReference type="Gene3D" id="3.40.50.300">
    <property type="entry name" value="P-loop containing nucleotide triphosphate hydrolases"/>
    <property type="match status" value="1"/>
</dbReference>
<dbReference type="InterPro" id="IPR006687">
    <property type="entry name" value="Small_GTPase_SAR1"/>
</dbReference>
<name>A0AAU9K0D6_9CILI</name>
<dbReference type="NCBIfam" id="TIGR00231">
    <property type="entry name" value="small_GTP"/>
    <property type="match status" value="1"/>
</dbReference>
<feature type="binding site" evidence="14">
    <location>
        <position position="33"/>
    </location>
    <ligand>
        <name>GTP</name>
        <dbReference type="ChEBI" id="CHEBI:37565"/>
    </ligand>
</feature>
<evidence type="ECO:0000256" key="16">
    <source>
        <dbReference type="PIRSR" id="PIRSR606689-2"/>
    </source>
</evidence>
<feature type="binding site" evidence="14">
    <location>
        <position position="129"/>
    </location>
    <ligand>
        <name>GTP</name>
        <dbReference type="ChEBI" id="CHEBI:37565"/>
    </ligand>
</feature>
<keyword evidence="9 17" id="KW-0653">Protein transport</keyword>
<evidence type="ECO:0000256" key="7">
    <source>
        <dbReference type="ARBA" id="ARBA00022824"/>
    </source>
</evidence>
<dbReference type="GO" id="GO:0000139">
    <property type="term" value="C:Golgi membrane"/>
    <property type="evidence" value="ECO:0007669"/>
    <property type="project" value="UniProtKB-SubCell"/>
</dbReference>
<dbReference type="GO" id="GO:0046872">
    <property type="term" value="F:metal ion binding"/>
    <property type="evidence" value="ECO:0007669"/>
    <property type="project" value="UniProtKB-KW"/>
</dbReference>
<feature type="binding site" evidence="14">
    <location>
        <position position="130"/>
    </location>
    <ligand>
        <name>GTP</name>
        <dbReference type="ChEBI" id="CHEBI:37565"/>
    </ligand>
</feature>
<evidence type="ECO:0000256" key="1">
    <source>
        <dbReference type="ARBA" id="ARBA00004395"/>
    </source>
</evidence>
<feature type="binding site" evidence="16">
    <location>
        <position position="34"/>
    </location>
    <ligand>
        <name>Mg(2+)</name>
        <dbReference type="ChEBI" id="CHEBI:18420"/>
    </ligand>
</feature>